<organism evidence="2">
    <name type="scientific">freshwater metagenome</name>
    <dbReference type="NCBI Taxonomy" id="449393"/>
    <lineage>
        <taxon>unclassified sequences</taxon>
        <taxon>metagenomes</taxon>
        <taxon>ecological metagenomes</taxon>
    </lineage>
</organism>
<reference evidence="2" key="1">
    <citation type="submission" date="2020-05" db="EMBL/GenBank/DDBJ databases">
        <authorList>
            <person name="Chiriac C."/>
            <person name="Salcher M."/>
            <person name="Ghai R."/>
            <person name="Kavagutti S V."/>
        </authorList>
    </citation>
    <scope>NUCLEOTIDE SEQUENCE</scope>
</reference>
<accession>A0A6J6YWC3</accession>
<gene>
    <name evidence="2" type="ORF">UFOPK3099_00842</name>
</gene>
<feature type="compositionally biased region" description="Polar residues" evidence="1">
    <location>
        <begin position="72"/>
        <end position="96"/>
    </location>
</feature>
<dbReference type="EMBL" id="CAFAAV010000049">
    <property type="protein sequence ID" value="CAB4812594.1"/>
    <property type="molecule type" value="Genomic_DNA"/>
</dbReference>
<dbReference type="AlphaFoldDB" id="A0A6J6YWC3"/>
<feature type="region of interest" description="Disordered" evidence="1">
    <location>
        <begin position="1"/>
        <end position="28"/>
    </location>
</feature>
<sequence length="106" mass="11193">MSEIRYTSRQPLSPKSANFSAATATPAPIPEAIANRLSAYARLLRGMSSAAATVASIDRARPNGRAMVCEPVSTQNDGDSAPSAQNSGVNQASSTMVRRRPMRSAR</sequence>
<evidence type="ECO:0000256" key="1">
    <source>
        <dbReference type="SAM" id="MobiDB-lite"/>
    </source>
</evidence>
<feature type="compositionally biased region" description="Polar residues" evidence="1">
    <location>
        <begin position="1"/>
        <end position="20"/>
    </location>
</feature>
<feature type="compositionally biased region" description="Basic residues" evidence="1">
    <location>
        <begin position="97"/>
        <end position="106"/>
    </location>
</feature>
<protein>
    <submittedName>
        <fullName evidence="2">Unannotated protein</fullName>
    </submittedName>
</protein>
<name>A0A6J6YWC3_9ZZZZ</name>
<evidence type="ECO:0000313" key="2">
    <source>
        <dbReference type="EMBL" id="CAB4812594.1"/>
    </source>
</evidence>
<feature type="region of interest" description="Disordered" evidence="1">
    <location>
        <begin position="62"/>
        <end position="106"/>
    </location>
</feature>
<proteinExistence type="predicted"/>